<evidence type="ECO:0000256" key="3">
    <source>
        <dbReference type="ARBA" id="ARBA00022840"/>
    </source>
</evidence>
<dbReference type="InterPro" id="IPR036890">
    <property type="entry name" value="HATPase_C_sf"/>
</dbReference>
<proteinExistence type="inferred from homology"/>
<evidence type="ECO:0000313" key="6">
    <source>
        <dbReference type="EMBL" id="MFC5429163.1"/>
    </source>
</evidence>
<accession>A0ABW0J801</accession>
<evidence type="ECO:0000256" key="4">
    <source>
        <dbReference type="ARBA" id="ARBA00023186"/>
    </source>
</evidence>
<evidence type="ECO:0000259" key="5">
    <source>
        <dbReference type="Pfam" id="PF24391"/>
    </source>
</evidence>
<dbReference type="InterPro" id="IPR001404">
    <property type="entry name" value="Hsp90_fam"/>
</dbReference>
<protein>
    <submittedName>
        <fullName evidence="6">ATP-binding protein</fullName>
    </submittedName>
</protein>
<feature type="domain" description="HD-CE" evidence="5">
    <location>
        <begin position="41"/>
        <end position="323"/>
    </location>
</feature>
<gene>
    <name evidence="6" type="ORF">ACFPTO_10180</name>
</gene>
<evidence type="ECO:0000256" key="1">
    <source>
        <dbReference type="ARBA" id="ARBA00008239"/>
    </source>
</evidence>
<evidence type="ECO:0000313" key="7">
    <source>
        <dbReference type="Proteomes" id="UP001596103"/>
    </source>
</evidence>
<sequence>MITLPSLFEDVLRKAPELDAAVRKNLDLFEPWLEQSGMPFFPGFTDHSPRHIKDVLETAASLVSDQSRDLLSAEDVAVLCMSILLHDCGMHLTQDGFRALVTQIDPPLILGLGDRPWHQLWNDFLGEAGRFGQEKLVAIFGDSDPVNVAEFKIDDLSERDCLLIGEFVRRHHARLAHEIALQGVPKKNGPQLELVDLDSEIRDISGLVARSHGMSIRSTFSYITSRYSRIPEYRKIKTPFLMAVLRIADYVQVKSERALKSLLSVKELRSPVSRQEWRNHFAVRDVSTFHEDPEALYVHAVPVDVRTYLKLTALFKDIQRELDESWATIGEVYGRLGALAALGLTWRRIRSNLDKREEFATMVPYIPIKAGFDASGPDLLKLLVGPLYDYSHKVGIRELVQNAIDACRELSDLSERESRSFELGDEFDVRVECQESDDGTGWITVADSGVGMTLDTVTKYFLIAGASFRNSDVWKRQHTDESGRTRVLRGGRFGVGALAAFLLGDEIKVQTRHIYRDESDGLEFIGRMDDPIVELKRCAFAHGTSIRIWVSDRRVFDALRPYLAQSKIDQLVPGDVIELDAWPAVDWFAQAHPRVKYVWSGFDISESYQYREKKRIRAEFVPSSDVAVPVPGGAIGSWHELPVPNPYAAILWKYGFKNEESADEGRLLDSEITVNGIRVEKIGYKNGLYVEIQDKNKMYGPSYVVRRPFMAIFDPAGICPINLQRSSISFDRMGIDDHLGRDIIADHFRSLAIEARECKTVSDFQKLCRKLADQTTISYRGFISPICATSRGITLNSIPIFSELEIENLIFVHSTDEAAASALSGILGDEDALFIRRKSSGVADDLAWFRGFFGPSAQYFWYSSNNGLPQIPHRVAVSVMPTKKWLAATEKGRVSRQILESLDSRVHRNDFEMVASESIKNARGLIRRIDRLLDVFGKNAEIAIWTLHEAREVPEEVPLLQKLWVPAAGGIIPK</sequence>
<dbReference type="PANTHER" id="PTHR11528">
    <property type="entry name" value="HEAT SHOCK PROTEIN 90 FAMILY MEMBER"/>
    <property type="match status" value="1"/>
</dbReference>
<reference evidence="7" key="1">
    <citation type="journal article" date="2019" name="Int. J. Syst. Evol. Microbiol.">
        <title>The Global Catalogue of Microorganisms (GCM) 10K type strain sequencing project: providing services to taxonomists for standard genome sequencing and annotation.</title>
        <authorList>
            <consortium name="The Broad Institute Genomics Platform"/>
            <consortium name="The Broad Institute Genome Sequencing Center for Infectious Disease"/>
            <person name="Wu L."/>
            <person name="Ma J."/>
        </authorList>
    </citation>
    <scope>NUCLEOTIDE SEQUENCE [LARGE SCALE GENOMIC DNA]</scope>
    <source>
        <strain evidence="7">CCUG 56042</strain>
    </source>
</reference>
<comment type="similarity">
    <text evidence="1">Belongs to the heat shock protein 90 family.</text>
</comment>
<comment type="caution">
    <text evidence="6">The sequence shown here is derived from an EMBL/GenBank/DDBJ whole genome shotgun (WGS) entry which is preliminary data.</text>
</comment>
<dbReference type="Pfam" id="PF24391">
    <property type="entry name" value="HD-CE"/>
    <property type="match status" value="1"/>
</dbReference>
<dbReference type="EMBL" id="JBHSMP010000013">
    <property type="protein sequence ID" value="MFC5429163.1"/>
    <property type="molecule type" value="Genomic_DNA"/>
</dbReference>
<dbReference type="RefSeq" id="WP_377711243.1">
    <property type="nucleotide sequence ID" value="NZ_JBHSMP010000013.1"/>
</dbReference>
<keyword evidence="4" id="KW-0143">Chaperone</keyword>
<name>A0ABW0J801_9BURK</name>
<dbReference type="InterPro" id="IPR056471">
    <property type="entry name" value="HD-CE"/>
</dbReference>
<dbReference type="SUPFAM" id="SSF55874">
    <property type="entry name" value="ATPase domain of HSP90 chaperone/DNA topoisomerase II/histidine kinase"/>
    <property type="match status" value="1"/>
</dbReference>
<keyword evidence="3 6" id="KW-0067">ATP-binding</keyword>
<organism evidence="6 7">
    <name type="scientific">Paraburkholderia denitrificans</name>
    <dbReference type="NCBI Taxonomy" id="694025"/>
    <lineage>
        <taxon>Bacteria</taxon>
        <taxon>Pseudomonadati</taxon>
        <taxon>Pseudomonadota</taxon>
        <taxon>Betaproteobacteria</taxon>
        <taxon>Burkholderiales</taxon>
        <taxon>Burkholderiaceae</taxon>
        <taxon>Paraburkholderia</taxon>
    </lineage>
</organism>
<keyword evidence="7" id="KW-1185">Reference proteome</keyword>
<dbReference type="GO" id="GO:0005524">
    <property type="term" value="F:ATP binding"/>
    <property type="evidence" value="ECO:0007669"/>
    <property type="project" value="UniProtKB-KW"/>
</dbReference>
<dbReference type="Pfam" id="PF13589">
    <property type="entry name" value="HATPase_c_3"/>
    <property type="match status" value="1"/>
</dbReference>
<dbReference type="Gene3D" id="3.30.565.10">
    <property type="entry name" value="Histidine kinase-like ATPase, C-terminal domain"/>
    <property type="match status" value="1"/>
</dbReference>
<keyword evidence="2" id="KW-0547">Nucleotide-binding</keyword>
<dbReference type="InterPro" id="IPR020575">
    <property type="entry name" value="Hsp90_N"/>
</dbReference>
<evidence type="ECO:0000256" key="2">
    <source>
        <dbReference type="ARBA" id="ARBA00022741"/>
    </source>
</evidence>
<dbReference type="Proteomes" id="UP001596103">
    <property type="component" value="Unassembled WGS sequence"/>
</dbReference>
<dbReference type="PRINTS" id="PR00775">
    <property type="entry name" value="HEATSHOCK90"/>
</dbReference>